<dbReference type="CDD" id="cd15861">
    <property type="entry name" value="SNARE_SNAP25N_23N_29N_SEC9N"/>
    <property type="match status" value="1"/>
</dbReference>
<gene>
    <name evidence="5" type="ORF">CIPAW_06G033400</name>
</gene>
<keyword evidence="4" id="KW-0175">Coiled coil</keyword>
<comment type="caution">
    <text evidence="5">The sequence shown here is derived from an EMBL/GenBank/DDBJ whole genome shotgun (WGS) entry which is preliminary data.</text>
</comment>
<protein>
    <submittedName>
        <fullName evidence="5">Uncharacterized protein</fullName>
    </submittedName>
</protein>
<evidence type="ECO:0000256" key="1">
    <source>
        <dbReference type="ARBA" id="ARBA00004370"/>
    </source>
</evidence>
<sequence length="131" mass="15425">MYKVGENTEAVNNCLKISEDDREDARRTLEKLHHQGEQITRTHMMNADIEKDLSQEELKLDIYKLKKYKGGTQIGHLQVLQACKDNNDKEHIFWPSWYNFAKVVEFDILMASSIRRNLTWTSTSSTTMQRF</sequence>
<keyword evidence="6" id="KW-1185">Reference proteome</keyword>
<dbReference type="InterPro" id="IPR044766">
    <property type="entry name" value="NPSN/SNAP25-like_N_SNARE"/>
</dbReference>
<evidence type="ECO:0000256" key="3">
    <source>
        <dbReference type="ARBA" id="ARBA00023136"/>
    </source>
</evidence>
<keyword evidence="3" id="KW-0472">Membrane</keyword>
<evidence type="ECO:0000313" key="6">
    <source>
        <dbReference type="Proteomes" id="UP000811609"/>
    </source>
</evidence>
<feature type="coiled-coil region" evidence="4">
    <location>
        <begin position="15"/>
        <end position="66"/>
    </location>
</feature>
<dbReference type="EMBL" id="CM031814">
    <property type="protein sequence ID" value="KAG6650307.1"/>
    <property type="molecule type" value="Genomic_DNA"/>
</dbReference>
<name>A0A8T1Q7E4_CARIL</name>
<dbReference type="PANTHER" id="PTHR19305:SF40">
    <property type="entry name" value="SNAP25 HOMOLOGOUS PROTEIN SNAP30-RELATED"/>
    <property type="match status" value="1"/>
</dbReference>
<dbReference type="AlphaFoldDB" id="A0A8T1Q7E4"/>
<evidence type="ECO:0000313" key="5">
    <source>
        <dbReference type="EMBL" id="KAG6650309.1"/>
    </source>
</evidence>
<proteinExistence type="predicted"/>
<organism evidence="5 6">
    <name type="scientific">Carya illinoinensis</name>
    <name type="common">Pecan</name>
    <dbReference type="NCBI Taxonomy" id="32201"/>
    <lineage>
        <taxon>Eukaryota</taxon>
        <taxon>Viridiplantae</taxon>
        <taxon>Streptophyta</taxon>
        <taxon>Embryophyta</taxon>
        <taxon>Tracheophyta</taxon>
        <taxon>Spermatophyta</taxon>
        <taxon>Magnoliopsida</taxon>
        <taxon>eudicotyledons</taxon>
        <taxon>Gunneridae</taxon>
        <taxon>Pentapetalae</taxon>
        <taxon>rosids</taxon>
        <taxon>fabids</taxon>
        <taxon>Fagales</taxon>
        <taxon>Juglandaceae</taxon>
        <taxon>Carya</taxon>
    </lineage>
</organism>
<dbReference type="EMBL" id="CM031814">
    <property type="protein sequence ID" value="KAG6650309.1"/>
    <property type="molecule type" value="Genomic_DNA"/>
</dbReference>
<dbReference type="Proteomes" id="UP000811609">
    <property type="component" value="Chromosome 6"/>
</dbReference>
<evidence type="ECO:0000256" key="2">
    <source>
        <dbReference type="ARBA" id="ARBA00022448"/>
    </source>
</evidence>
<dbReference type="GO" id="GO:0005484">
    <property type="term" value="F:SNAP receptor activity"/>
    <property type="evidence" value="ECO:0007669"/>
    <property type="project" value="InterPro"/>
</dbReference>
<dbReference type="PANTHER" id="PTHR19305">
    <property type="entry name" value="SYNAPTOSOMAL ASSOCIATED PROTEIN"/>
    <property type="match status" value="1"/>
</dbReference>
<reference evidence="5" key="1">
    <citation type="submission" date="2020-12" db="EMBL/GenBank/DDBJ databases">
        <title>WGS assembly of Carya illinoinensis cv. Pawnee.</title>
        <authorList>
            <person name="Platts A."/>
            <person name="Shu S."/>
            <person name="Wright S."/>
            <person name="Barry K."/>
            <person name="Edger P."/>
            <person name="Pires J.C."/>
            <person name="Schmutz J."/>
        </authorList>
    </citation>
    <scope>NUCLEOTIDE SEQUENCE</scope>
    <source>
        <tissue evidence="5">Leaf</tissue>
    </source>
</reference>
<evidence type="ECO:0000256" key="4">
    <source>
        <dbReference type="SAM" id="Coils"/>
    </source>
</evidence>
<dbReference type="GO" id="GO:0005886">
    <property type="term" value="C:plasma membrane"/>
    <property type="evidence" value="ECO:0007669"/>
    <property type="project" value="TreeGrafter"/>
</dbReference>
<keyword evidence="2" id="KW-0813">Transport</keyword>
<comment type="subcellular location">
    <subcellularLocation>
        <location evidence="1">Membrane</location>
    </subcellularLocation>
</comment>
<accession>A0A8T1Q7E4</accession>
<dbReference type="GO" id="GO:0031201">
    <property type="term" value="C:SNARE complex"/>
    <property type="evidence" value="ECO:0007669"/>
    <property type="project" value="InterPro"/>
</dbReference>